<keyword evidence="3" id="KW-1185">Reference proteome</keyword>
<name>A0ABY5ZNE9_9BACT</name>
<sequence>MMSSSIFPRDPQVSVSPHCYSRYHSDAAAAQYCDAHYGPDKFGVPNFPAQLARLCTDAAATDRRGRALDLGCAVGRASFELAKHFEQVRGIDYSARFIDLARRLRERGTLTYQVFEEGELVADRRVCLADLDLAAGAARVGFEQGDALQLDAQTDGYDLVLAANLLDRLSDPGAFLAGVHRLVAEGGLLAIASPYNWMEEFTPRKNWLGGFFRYGAAVTSAEQLHKRLAGHFVPVGSPRDLELVIRENARKYQHYVSELTLWRRVDPQR</sequence>
<evidence type="ECO:0000259" key="1">
    <source>
        <dbReference type="Pfam" id="PF08241"/>
    </source>
</evidence>
<dbReference type="Pfam" id="PF08241">
    <property type="entry name" value="Methyltransf_11"/>
    <property type="match status" value="1"/>
</dbReference>
<proteinExistence type="predicted"/>
<dbReference type="Proteomes" id="UP001060414">
    <property type="component" value="Chromosome"/>
</dbReference>
<dbReference type="InterPro" id="IPR027625">
    <property type="entry name" value="OvoA_Cterm"/>
</dbReference>
<reference evidence="2" key="1">
    <citation type="journal article" date="2022" name="Environ. Microbiol.">
        <title>Geoalkalibacter halelectricus SAP #1 sp. nov. possessing extracellular electron transfer and mineral#reducing capabilities from a haloalkaline environment.</title>
        <authorList>
            <person name="Yadav S."/>
            <person name="Singh R."/>
            <person name="Sundharam S.S."/>
            <person name="Chaudhary S."/>
            <person name="Krishnamurthi S."/>
            <person name="Patil S.A."/>
        </authorList>
    </citation>
    <scope>NUCLEOTIDE SEQUENCE</scope>
    <source>
        <strain evidence="2">SAP-1</strain>
    </source>
</reference>
<dbReference type="CDD" id="cd02440">
    <property type="entry name" value="AdoMet_MTases"/>
    <property type="match status" value="1"/>
</dbReference>
<dbReference type="EMBL" id="CP092109">
    <property type="protein sequence ID" value="UWZ80672.1"/>
    <property type="molecule type" value="Genomic_DNA"/>
</dbReference>
<dbReference type="SUPFAM" id="SSF53335">
    <property type="entry name" value="S-adenosyl-L-methionine-dependent methyltransferases"/>
    <property type="match status" value="1"/>
</dbReference>
<dbReference type="RefSeq" id="WP_260749032.1">
    <property type="nucleotide sequence ID" value="NZ_CP092109.1"/>
</dbReference>
<accession>A0ABY5ZNE9</accession>
<dbReference type="InterPro" id="IPR029063">
    <property type="entry name" value="SAM-dependent_MTases_sf"/>
</dbReference>
<dbReference type="PANTHER" id="PTHR45445">
    <property type="match status" value="1"/>
</dbReference>
<dbReference type="NCBIfam" id="TIGR04345">
    <property type="entry name" value="ovoA_Cterm"/>
    <property type="match status" value="1"/>
</dbReference>
<organism evidence="2 3">
    <name type="scientific">Geoalkalibacter halelectricus</name>
    <dbReference type="NCBI Taxonomy" id="2847045"/>
    <lineage>
        <taxon>Bacteria</taxon>
        <taxon>Pseudomonadati</taxon>
        <taxon>Thermodesulfobacteriota</taxon>
        <taxon>Desulfuromonadia</taxon>
        <taxon>Desulfuromonadales</taxon>
        <taxon>Geoalkalibacteraceae</taxon>
        <taxon>Geoalkalibacter</taxon>
    </lineage>
</organism>
<dbReference type="InterPro" id="IPR013216">
    <property type="entry name" value="Methyltransf_11"/>
</dbReference>
<dbReference type="PANTHER" id="PTHR45445:SF2">
    <property type="entry name" value="METHYLTRANSFERASE TYPE 11 DOMAIN-CONTAINING PROTEIN"/>
    <property type="match status" value="1"/>
</dbReference>
<feature type="domain" description="Methyltransferase type 11" evidence="1">
    <location>
        <begin position="68"/>
        <end position="191"/>
    </location>
</feature>
<dbReference type="Gene3D" id="3.40.50.150">
    <property type="entry name" value="Vaccinia Virus protein VP39"/>
    <property type="match status" value="1"/>
</dbReference>
<protein>
    <submittedName>
        <fullName evidence="2">4-mercaptohistidine N1-methyltransferase</fullName>
    </submittedName>
</protein>
<gene>
    <name evidence="2" type="ORF">L9S41_04545</name>
</gene>
<evidence type="ECO:0000313" key="2">
    <source>
        <dbReference type="EMBL" id="UWZ80672.1"/>
    </source>
</evidence>
<evidence type="ECO:0000313" key="3">
    <source>
        <dbReference type="Proteomes" id="UP001060414"/>
    </source>
</evidence>